<dbReference type="InterPro" id="IPR005804">
    <property type="entry name" value="FA_desaturase_dom"/>
</dbReference>
<keyword evidence="1" id="KW-0812">Transmembrane</keyword>
<feature type="domain" description="Fatty acid desaturase" evidence="2">
    <location>
        <begin position="71"/>
        <end position="343"/>
    </location>
</feature>
<organism evidence="3 4">
    <name type="scientific">Cryomorpha ignava</name>
    <dbReference type="NCBI Taxonomy" id="101383"/>
    <lineage>
        <taxon>Bacteria</taxon>
        <taxon>Pseudomonadati</taxon>
        <taxon>Bacteroidota</taxon>
        <taxon>Flavobacteriia</taxon>
        <taxon>Flavobacteriales</taxon>
        <taxon>Cryomorphaceae</taxon>
        <taxon>Cryomorpha</taxon>
    </lineage>
</organism>
<gene>
    <name evidence="3" type="ORF">G3O08_13085</name>
</gene>
<dbReference type="PANTHER" id="PTHR19353:SF19">
    <property type="entry name" value="DELTA(5) FATTY ACID DESATURASE C-RELATED"/>
    <property type="match status" value="1"/>
</dbReference>
<evidence type="ECO:0000256" key="1">
    <source>
        <dbReference type="SAM" id="Phobius"/>
    </source>
</evidence>
<comment type="caution">
    <text evidence="3">The sequence shown here is derived from an EMBL/GenBank/DDBJ whole genome shotgun (WGS) entry which is preliminary data.</text>
</comment>
<dbReference type="GO" id="GO:0016717">
    <property type="term" value="F:oxidoreductase activity, acting on paired donors, with oxidation of a pair of donors resulting in the reduction of molecular oxygen to two molecules of water"/>
    <property type="evidence" value="ECO:0007669"/>
    <property type="project" value="TreeGrafter"/>
</dbReference>
<accession>A0A7K3WRY9</accession>
<dbReference type="PIRSF" id="PIRSF015921">
    <property type="entry name" value="FA_sphinglp_des"/>
    <property type="match status" value="1"/>
</dbReference>
<sequence>MKITQKRYKFANQLNADFFNTLRQRVNDHFTDNNIPKHGDHKIVIKTIVMFLLYFVPYIAIVAGWVTNPFLFVGLWLIMGLGGAGIGVNVMHDANHGAWSKSKWWNNVMGKSVNLIGGNARTWQLQHNVLHHAYTNVEGMDHDLDGPVFLRFSPTQEKKGYHRFQHIYAWFFYGLQTFARTLATDFTNAKLFRDRGLIRKPKEYRDILLNIAYGKIFYFIYILAVPLIFSPAPWWLIIVGFATMHYVLGLMLALIFQSAHVMPECQFPVANTEGTIENNWAVHQMQTTTNFSPNSRVFSWFVGGLNFQIEHHLFSNICHTHYRELSKIVSETAQEFGIKYNQQKSFARAIWEHGKMLKSLGRA</sequence>
<keyword evidence="4" id="KW-1185">Reference proteome</keyword>
<feature type="transmembrane region" description="Helical" evidence="1">
    <location>
        <begin position="207"/>
        <end position="228"/>
    </location>
</feature>
<dbReference type="GO" id="GO:0008610">
    <property type="term" value="P:lipid biosynthetic process"/>
    <property type="evidence" value="ECO:0007669"/>
    <property type="project" value="UniProtKB-ARBA"/>
</dbReference>
<dbReference type="AlphaFoldDB" id="A0A7K3WRY9"/>
<dbReference type="Proteomes" id="UP000486602">
    <property type="component" value="Unassembled WGS sequence"/>
</dbReference>
<dbReference type="PANTHER" id="PTHR19353">
    <property type="entry name" value="FATTY ACID DESATURASE 2"/>
    <property type="match status" value="1"/>
</dbReference>
<dbReference type="EMBL" id="JAAGVY010000026">
    <property type="protein sequence ID" value="NEN24439.1"/>
    <property type="molecule type" value="Genomic_DNA"/>
</dbReference>
<dbReference type="InterPro" id="IPR012171">
    <property type="entry name" value="Fatty_acid_desaturase"/>
</dbReference>
<protein>
    <submittedName>
        <fullName evidence="3">Acyl-CoA desaturase</fullName>
    </submittedName>
</protein>
<proteinExistence type="predicted"/>
<feature type="transmembrane region" description="Helical" evidence="1">
    <location>
        <begin position="71"/>
        <end position="91"/>
    </location>
</feature>
<evidence type="ECO:0000259" key="2">
    <source>
        <dbReference type="Pfam" id="PF00487"/>
    </source>
</evidence>
<reference evidence="3 4" key="1">
    <citation type="submission" date="2020-02" db="EMBL/GenBank/DDBJ databases">
        <title>Out from the shadows clarifying the taxonomy of the family Cryomorphaceae and related taxa by utilizing the GTDB taxonomic framework.</title>
        <authorList>
            <person name="Bowman J.P."/>
        </authorList>
    </citation>
    <scope>NUCLEOTIDE SEQUENCE [LARGE SCALE GENOMIC DNA]</scope>
    <source>
        <strain evidence="3 4">QSSC 1-22</strain>
    </source>
</reference>
<dbReference type="RefSeq" id="WP_163285833.1">
    <property type="nucleotide sequence ID" value="NZ_JAAGVY010000026.1"/>
</dbReference>
<evidence type="ECO:0000313" key="4">
    <source>
        <dbReference type="Proteomes" id="UP000486602"/>
    </source>
</evidence>
<dbReference type="GO" id="GO:0016020">
    <property type="term" value="C:membrane"/>
    <property type="evidence" value="ECO:0007669"/>
    <property type="project" value="TreeGrafter"/>
</dbReference>
<feature type="transmembrane region" description="Helical" evidence="1">
    <location>
        <begin position="43"/>
        <end position="65"/>
    </location>
</feature>
<dbReference type="Pfam" id="PF00487">
    <property type="entry name" value="FA_desaturase"/>
    <property type="match status" value="1"/>
</dbReference>
<name>A0A7K3WRY9_9FLAO</name>
<evidence type="ECO:0000313" key="3">
    <source>
        <dbReference type="EMBL" id="NEN24439.1"/>
    </source>
</evidence>
<keyword evidence="1" id="KW-0472">Membrane</keyword>
<keyword evidence="1" id="KW-1133">Transmembrane helix</keyword>
<dbReference type="CDD" id="cd03506">
    <property type="entry name" value="Delta6-FADS-like"/>
    <property type="match status" value="1"/>
</dbReference>
<feature type="transmembrane region" description="Helical" evidence="1">
    <location>
        <begin position="234"/>
        <end position="256"/>
    </location>
</feature>